<dbReference type="GO" id="GO:0051321">
    <property type="term" value="P:meiotic cell cycle"/>
    <property type="evidence" value="ECO:0007669"/>
    <property type="project" value="UniProtKB-KW"/>
</dbReference>
<dbReference type="GO" id="GO:0051301">
    <property type="term" value="P:cell division"/>
    <property type="evidence" value="ECO:0007669"/>
    <property type="project" value="UniProtKB-KW"/>
</dbReference>
<evidence type="ECO:0000313" key="16">
    <source>
        <dbReference type="Proteomes" id="UP000193218"/>
    </source>
</evidence>
<evidence type="ECO:0000256" key="9">
    <source>
        <dbReference type="ARBA" id="ARBA00022801"/>
    </source>
</evidence>
<reference evidence="15 16" key="1">
    <citation type="submission" date="2017-03" db="EMBL/GenBank/DDBJ databases">
        <title>Widespread Adenine N6-methylation of Active Genes in Fungi.</title>
        <authorList>
            <consortium name="DOE Joint Genome Institute"/>
            <person name="Mondo S.J."/>
            <person name="Dannebaum R.O."/>
            <person name="Kuo R.C."/>
            <person name="Louie K.B."/>
            <person name="Bewick A.J."/>
            <person name="Labutti K."/>
            <person name="Haridas S."/>
            <person name="Kuo A."/>
            <person name="Salamov A."/>
            <person name="Ahrendt S.R."/>
            <person name="Lau R."/>
            <person name="Bowen B.P."/>
            <person name="Lipzen A."/>
            <person name="Sullivan W."/>
            <person name="Andreopoulos W.B."/>
            <person name="Clum A."/>
            <person name="Lindquist E."/>
            <person name="Daum C."/>
            <person name="Northen T.R."/>
            <person name="Ramamoorthy G."/>
            <person name="Schmitz R.J."/>
            <person name="Gryganskyi A."/>
            <person name="Culley D."/>
            <person name="Magnuson J."/>
            <person name="James T.Y."/>
            <person name="O'Malley M.A."/>
            <person name="Stajich J.E."/>
            <person name="Spatafora J.W."/>
            <person name="Visel A."/>
            <person name="Grigoriev I.V."/>
        </authorList>
    </citation>
    <scope>NUCLEOTIDE SEQUENCE [LARGE SCALE GENOMIC DNA]</scope>
    <source>
        <strain evidence="15 16">NRRL Y-17943</strain>
    </source>
</reference>
<dbReference type="PROSITE" id="PS50054">
    <property type="entry name" value="TYR_PHOSPHATASE_DUAL"/>
    <property type="match status" value="1"/>
</dbReference>
<keyword evidence="10" id="KW-0539">Nucleus</keyword>
<keyword evidence="7" id="KW-0132">Cell division</keyword>
<protein>
    <recommendedName>
        <fullName evidence="4">protein-tyrosine-phosphatase</fullName>
        <ecNumber evidence="4">3.1.3.48</ecNumber>
    </recommendedName>
</protein>
<dbReference type="OrthoDB" id="5632at2759"/>
<dbReference type="CDD" id="cd17657">
    <property type="entry name" value="CDC14_N"/>
    <property type="match status" value="1"/>
</dbReference>
<evidence type="ECO:0000256" key="8">
    <source>
        <dbReference type="ARBA" id="ARBA00022776"/>
    </source>
</evidence>
<evidence type="ECO:0000256" key="5">
    <source>
        <dbReference type="ARBA" id="ARBA00022490"/>
    </source>
</evidence>
<evidence type="ECO:0000256" key="10">
    <source>
        <dbReference type="ARBA" id="ARBA00023242"/>
    </source>
</evidence>
<dbReference type="GO" id="GO:0033554">
    <property type="term" value="P:cellular response to stress"/>
    <property type="evidence" value="ECO:0007669"/>
    <property type="project" value="UniProtKB-ARBA"/>
</dbReference>
<dbReference type="Gene3D" id="3.90.190.10">
    <property type="entry name" value="Protein tyrosine phosphatase superfamily"/>
    <property type="match status" value="2"/>
</dbReference>
<comment type="caution">
    <text evidence="15">The sequence shown here is derived from an EMBL/GenBank/DDBJ whole genome shotgun (WGS) entry which is preliminary data.</text>
</comment>
<comment type="subcellular location">
    <subcellularLocation>
        <location evidence="2">Cytoplasm</location>
    </subcellularLocation>
    <subcellularLocation>
        <location evidence="1">Nucleus</location>
    </subcellularLocation>
</comment>
<dbReference type="RefSeq" id="XP_021869329.1">
    <property type="nucleotide sequence ID" value="XM_022013580.1"/>
</dbReference>
<feature type="domain" description="Tyrosine specific protein phosphatases" evidence="14">
    <location>
        <begin position="258"/>
        <end position="324"/>
    </location>
</feature>
<feature type="non-terminal residue" evidence="15">
    <location>
        <position position="335"/>
    </location>
</feature>
<proteinExistence type="inferred from homology"/>
<dbReference type="InterPro" id="IPR050561">
    <property type="entry name" value="PTP"/>
</dbReference>
<feature type="domain" description="Tyrosine-protein phosphatase" evidence="13">
    <location>
        <begin position="187"/>
        <end position="335"/>
    </location>
</feature>
<dbReference type="SMART" id="SM00195">
    <property type="entry name" value="DSPc"/>
    <property type="match status" value="1"/>
</dbReference>
<dbReference type="GO" id="GO:0004725">
    <property type="term" value="F:protein tyrosine phosphatase activity"/>
    <property type="evidence" value="ECO:0007669"/>
    <property type="project" value="UniProtKB-EC"/>
</dbReference>
<keyword evidence="12" id="KW-0131">Cell cycle</keyword>
<keyword evidence="5" id="KW-0963">Cytoplasm</keyword>
<dbReference type="GO" id="GO:0007096">
    <property type="term" value="P:regulation of exit from mitosis"/>
    <property type="evidence" value="ECO:0007669"/>
    <property type="project" value="UniProtKB-ARBA"/>
</dbReference>
<evidence type="ECO:0000256" key="2">
    <source>
        <dbReference type="ARBA" id="ARBA00004496"/>
    </source>
</evidence>
<dbReference type="AlphaFoldDB" id="A0A1Y1UAP8"/>
<keyword evidence="16" id="KW-1185">Reference proteome</keyword>
<dbReference type="InterPro" id="IPR000387">
    <property type="entry name" value="Tyr_Pase_dom"/>
</dbReference>
<dbReference type="GeneID" id="33555388"/>
<accession>A0A1Y1UAP8</accession>
<dbReference type="PROSITE" id="PS00383">
    <property type="entry name" value="TYR_PHOSPHATASE_1"/>
    <property type="match status" value="1"/>
</dbReference>
<evidence type="ECO:0000259" key="13">
    <source>
        <dbReference type="PROSITE" id="PS50054"/>
    </source>
</evidence>
<keyword evidence="9" id="KW-0378">Hydrolase</keyword>
<dbReference type="GO" id="GO:0005730">
    <property type="term" value="C:nucleolus"/>
    <property type="evidence" value="ECO:0007669"/>
    <property type="project" value="UniProtKB-ARBA"/>
</dbReference>
<sequence length="335" mass="39035">MVTLSGKFSRWISSNTVDEEMHYMPFAQDYGPLNLAYTFKACLMIHEKYRVNKLKTVCVYTLPNSRRKANIALMVSLYFLIVWHWQPSAAFAPLAHMEFRLFRDASSGQMDFGLSIQDILWGVYKAINFDLLDLEHFDPRYYRYYETVDNGDLNILGPFIPFASPMDPKWIEASRSEKNKHAEDIDKAASLTKSLIETAQNRRHAYRCILEVFQEQLVGLVVRLNEDLYDRKTFLEFGMEHVDLYFDDGSNPTDEIVERFIGMAEEFIERRRQKVAVHCKAGLGRTGVLIGAYLIYKYQFTATEVIGYMRLVRPGMVVGPQQQYMVENQMKWAGW</sequence>
<dbReference type="GO" id="GO:0032954">
    <property type="term" value="P:regulation of cytokinetic process"/>
    <property type="evidence" value="ECO:0007669"/>
    <property type="project" value="UniProtKB-ARBA"/>
</dbReference>
<dbReference type="Proteomes" id="UP000193218">
    <property type="component" value="Unassembled WGS sequence"/>
</dbReference>
<dbReference type="SMART" id="SM00404">
    <property type="entry name" value="PTPc_motif"/>
    <property type="match status" value="1"/>
</dbReference>
<dbReference type="EMBL" id="NBSH01000012">
    <property type="protein sequence ID" value="ORX35113.1"/>
    <property type="molecule type" value="Genomic_DNA"/>
</dbReference>
<dbReference type="PROSITE" id="PS50056">
    <property type="entry name" value="TYR_PHOSPHATASE_2"/>
    <property type="match status" value="1"/>
</dbReference>
<evidence type="ECO:0000256" key="1">
    <source>
        <dbReference type="ARBA" id="ARBA00004123"/>
    </source>
</evidence>
<dbReference type="GO" id="GO:0005737">
    <property type="term" value="C:cytoplasm"/>
    <property type="evidence" value="ECO:0007669"/>
    <property type="project" value="UniProtKB-SubCell"/>
</dbReference>
<comment type="similarity">
    <text evidence="3">Belongs to the protein-tyrosine phosphatase family. Non-receptor class CDC14 subfamily.</text>
</comment>
<keyword evidence="8" id="KW-0498">Mitosis</keyword>
<dbReference type="FunCoup" id="A0A1Y1UAP8">
    <property type="interactions" value="130"/>
</dbReference>
<evidence type="ECO:0000256" key="7">
    <source>
        <dbReference type="ARBA" id="ARBA00022618"/>
    </source>
</evidence>
<name>A0A1Y1UAP8_9TREE</name>
<dbReference type="EC" id="3.1.3.48" evidence="4"/>
<gene>
    <name evidence="15" type="ORF">BD324DRAFT_582778</name>
</gene>
<evidence type="ECO:0000256" key="6">
    <source>
        <dbReference type="ARBA" id="ARBA00022553"/>
    </source>
</evidence>
<dbReference type="InParanoid" id="A0A1Y1UAP8"/>
<dbReference type="InterPro" id="IPR029021">
    <property type="entry name" value="Prot-tyrosine_phosphatase-like"/>
</dbReference>
<dbReference type="STRING" id="4999.A0A1Y1UAP8"/>
<dbReference type="FunFam" id="3.90.190.10:FF:000038">
    <property type="entry name" value="Tyrosine-protein phosphatase CDC14"/>
    <property type="match status" value="1"/>
</dbReference>
<evidence type="ECO:0000313" key="15">
    <source>
        <dbReference type="EMBL" id="ORX35113.1"/>
    </source>
</evidence>
<dbReference type="InterPro" id="IPR020422">
    <property type="entry name" value="TYR_PHOSPHATASE_DUAL_dom"/>
</dbReference>
<dbReference type="GO" id="GO:0005816">
    <property type="term" value="C:spindle pole body"/>
    <property type="evidence" value="ECO:0007669"/>
    <property type="project" value="UniProtKB-ARBA"/>
</dbReference>
<keyword evidence="11" id="KW-0469">Meiosis</keyword>
<evidence type="ECO:0000256" key="12">
    <source>
        <dbReference type="ARBA" id="ARBA00023306"/>
    </source>
</evidence>
<organism evidence="15 16">
    <name type="scientific">Kockovaella imperatae</name>
    <dbReference type="NCBI Taxonomy" id="4999"/>
    <lineage>
        <taxon>Eukaryota</taxon>
        <taxon>Fungi</taxon>
        <taxon>Dikarya</taxon>
        <taxon>Basidiomycota</taxon>
        <taxon>Agaricomycotina</taxon>
        <taxon>Tremellomycetes</taxon>
        <taxon>Tremellales</taxon>
        <taxon>Cuniculitremaceae</taxon>
        <taxon>Kockovaella</taxon>
    </lineage>
</organism>
<evidence type="ECO:0000256" key="4">
    <source>
        <dbReference type="ARBA" id="ARBA00013064"/>
    </source>
</evidence>
<dbReference type="InterPro" id="IPR029260">
    <property type="entry name" value="DSPn"/>
</dbReference>
<keyword evidence="6" id="KW-0597">Phosphoprotein</keyword>
<dbReference type="Pfam" id="PF14671">
    <property type="entry name" value="DSPn"/>
    <property type="match status" value="1"/>
</dbReference>
<dbReference type="GO" id="GO:0000278">
    <property type="term" value="P:mitotic cell cycle"/>
    <property type="evidence" value="ECO:0007669"/>
    <property type="project" value="UniProtKB-ARBA"/>
</dbReference>
<evidence type="ECO:0000256" key="3">
    <source>
        <dbReference type="ARBA" id="ARBA00007315"/>
    </source>
</evidence>
<dbReference type="InterPro" id="IPR016130">
    <property type="entry name" value="Tyr_Pase_AS"/>
</dbReference>
<dbReference type="Pfam" id="PF22785">
    <property type="entry name" value="Tc-R-P"/>
    <property type="match status" value="1"/>
</dbReference>
<dbReference type="SUPFAM" id="SSF52799">
    <property type="entry name" value="(Phosphotyrosine protein) phosphatases II"/>
    <property type="match status" value="2"/>
</dbReference>
<dbReference type="InterPro" id="IPR003595">
    <property type="entry name" value="Tyr_Pase_cat"/>
</dbReference>
<dbReference type="PANTHER" id="PTHR23339">
    <property type="entry name" value="TYROSINE SPECIFIC PROTEIN PHOSPHATASE AND DUAL SPECIFICITY PROTEIN PHOSPHATASE"/>
    <property type="match status" value="1"/>
</dbReference>
<evidence type="ECO:0000256" key="11">
    <source>
        <dbReference type="ARBA" id="ARBA00023254"/>
    </source>
</evidence>
<evidence type="ECO:0000259" key="14">
    <source>
        <dbReference type="PROSITE" id="PS50056"/>
    </source>
</evidence>